<keyword evidence="1" id="KW-1133">Transmembrane helix</keyword>
<evidence type="ECO:0000313" key="3">
    <source>
        <dbReference type="Proteomes" id="UP000829364"/>
    </source>
</evidence>
<evidence type="ECO:0000256" key="1">
    <source>
        <dbReference type="SAM" id="Phobius"/>
    </source>
</evidence>
<accession>A0A9Q8QJ01</accession>
<organism evidence="2 3">
    <name type="scientific">Purpureocillium takamizusanense</name>
    <dbReference type="NCBI Taxonomy" id="2060973"/>
    <lineage>
        <taxon>Eukaryota</taxon>
        <taxon>Fungi</taxon>
        <taxon>Dikarya</taxon>
        <taxon>Ascomycota</taxon>
        <taxon>Pezizomycotina</taxon>
        <taxon>Sordariomycetes</taxon>
        <taxon>Hypocreomycetidae</taxon>
        <taxon>Hypocreales</taxon>
        <taxon>Ophiocordycipitaceae</taxon>
        <taxon>Purpureocillium</taxon>
    </lineage>
</organism>
<name>A0A9Q8QJ01_9HYPO</name>
<sequence>MACLFLRGDNATALTMVGFCILAMFGLVLTAAKSHSVKRFRKLSIIEKEDVERCHERWIEAEMGRETQGGGRATRRRWSCSTCCACESSPDWQGEEEPYMLGALVVSRPMEVHLWMEKLKLDPEMLDASRAELGNGNECSVAF</sequence>
<dbReference type="EMBL" id="CP086359">
    <property type="protein sequence ID" value="UNI20520.1"/>
    <property type="molecule type" value="Genomic_DNA"/>
</dbReference>
<keyword evidence="1" id="KW-0812">Transmembrane</keyword>
<dbReference type="RefSeq" id="XP_047844001.1">
    <property type="nucleotide sequence ID" value="XM_047988010.1"/>
</dbReference>
<dbReference type="Proteomes" id="UP000829364">
    <property type="component" value="Chromosome 6"/>
</dbReference>
<dbReference type="KEGG" id="ptkz:JDV02_006599"/>
<feature type="transmembrane region" description="Helical" evidence="1">
    <location>
        <begin position="12"/>
        <end position="32"/>
    </location>
</feature>
<protein>
    <submittedName>
        <fullName evidence="2">Uncharacterized protein</fullName>
    </submittedName>
</protein>
<evidence type="ECO:0000313" key="2">
    <source>
        <dbReference type="EMBL" id="UNI20520.1"/>
    </source>
</evidence>
<reference evidence="2" key="1">
    <citation type="submission" date="2021-11" db="EMBL/GenBank/DDBJ databases">
        <title>Purpureocillium_takamizusanense_genome.</title>
        <authorList>
            <person name="Nguyen N.-H."/>
        </authorList>
    </citation>
    <scope>NUCLEOTIDE SEQUENCE</scope>
    <source>
        <strain evidence="2">PT3</strain>
    </source>
</reference>
<proteinExistence type="predicted"/>
<keyword evidence="3" id="KW-1185">Reference proteome</keyword>
<dbReference type="GeneID" id="72068548"/>
<dbReference type="AlphaFoldDB" id="A0A9Q8QJ01"/>
<keyword evidence="1" id="KW-0472">Membrane</keyword>
<gene>
    <name evidence="2" type="ORF">JDV02_006599</name>
</gene>